<dbReference type="Pfam" id="PF16077">
    <property type="entry name" value="Spaetzle"/>
    <property type="match status" value="1"/>
</dbReference>
<organism evidence="4 5">
    <name type="scientific">Hypsibius exemplaris</name>
    <name type="common">Freshwater tardigrade</name>
    <dbReference type="NCBI Taxonomy" id="2072580"/>
    <lineage>
        <taxon>Eukaryota</taxon>
        <taxon>Metazoa</taxon>
        <taxon>Ecdysozoa</taxon>
        <taxon>Tardigrada</taxon>
        <taxon>Eutardigrada</taxon>
        <taxon>Parachela</taxon>
        <taxon>Hypsibioidea</taxon>
        <taxon>Hypsibiidae</taxon>
        <taxon>Hypsibius</taxon>
    </lineage>
</organism>
<feature type="chain" id="PRO_5012912873" description="Spaetzle domain-containing protein" evidence="2">
    <location>
        <begin position="22"/>
        <end position="614"/>
    </location>
</feature>
<dbReference type="InterPro" id="IPR032104">
    <property type="entry name" value="Spaetzle"/>
</dbReference>
<dbReference type="AlphaFoldDB" id="A0A1W0WI11"/>
<feature type="compositionally biased region" description="Low complexity" evidence="1">
    <location>
        <begin position="275"/>
        <end position="306"/>
    </location>
</feature>
<keyword evidence="2" id="KW-0732">Signal</keyword>
<dbReference type="InterPro" id="IPR029034">
    <property type="entry name" value="Cystine-knot_cytokine"/>
</dbReference>
<feature type="region of interest" description="Disordered" evidence="1">
    <location>
        <begin position="372"/>
        <end position="445"/>
    </location>
</feature>
<feature type="compositionally biased region" description="Low complexity" evidence="1">
    <location>
        <begin position="144"/>
        <end position="156"/>
    </location>
</feature>
<feature type="compositionally biased region" description="Acidic residues" evidence="1">
    <location>
        <begin position="167"/>
        <end position="177"/>
    </location>
</feature>
<evidence type="ECO:0000256" key="2">
    <source>
        <dbReference type="SAM" id="SignalP"/>
    </source>
</evidence>
<feature type="region of interest" description="Disordered" evidence="1">
    <location>
        <begin position="270"/>
        <end position="323"/>
    </location>
</feature>
<evidence type="ECO:0000259" key="3">
    <source>
        <dbReference type="Pfam" id="PF16077"/>
    </source>
</evidence>
<name>A0A1W0WI11_HYPEX</name>
<dbReference type="Proteomes" id="UP000192578">
    <property type="component" value="Unassembled WGS sequence"/>
</dbReference>
<gene>
    <name evidence="4" type="ORF">BV898_10964</name>
</gene>
<dbReference type="Gene3D" id="2.10.90.10">
    <property type="entry name" value="Cystine-knot cytokines"/>
    <property type="match status" value="1"/>
</dbReference>
<feature type="domain" description="Spaetzle" evidence="3">
    <location>
        <begin position="499"/>
        <end position="594"/>
    </location>
</feature>
<feature type="compositionally biased region" description="Acidic residues" evidence="1">
    <location>
        <begin position="307"/>
        <end position="317"/>
    </location>
</feature>
<keyword evidence="5" id="KW-1185">Reference proteome</keyword>
<dbReference type="EMBL" id="MTYJ01000098">
    <property type="protein sequence ID" value="OQV14812.1"/>
    <property type="molecule type" value="Genomic_DNA"/>
</dbReference>
<accession>A0A1W0WI11</accession>
<feature type="compositionally biased region" description="Acidic residues" evidence="1">
    <location>
        <begin position="107"/>
        <end position="121"/>
    </location>
</feature>
<protein>
    <recommendedName>
        <fullName evidence="3">Spaetzle domain-containing protein</fullName>
    </recommendedName>
</protein>
<proteinExistence type="predicted"/>
<evidence type="ECO:0000256" key="1">
    <source>
        <dbReference type="SAM" id="MobiDB-lite"/>
    </source>
</evidence>
<feature type="compositionally biased region" description="Polar residues" evidence="1">
    <location>
        <begin position="123"/>
        <end position="143"/>
    </location>
</feature>
<dbReference type="SUPFAM" id="SSF57501">
    <property type="entry name" value="Cystine-knot cytokines"/>
    <property type="match status" value="1"/>
</dbReference>
<evidence type="ECO:0000313" key="4">
    <source>
        <dbReference type="EMBL" id="OQV14812.1"/>
    </source>
</evidence>
<sequence>MVLIRAGVVICLAVCFPALYADDVRVVDGKKCLVKKRAKISSSDAGTAQPSSQNPTTAVWSVVGSGDSSLRIRQPIPVAQVANAKSKRAFATTTGVPQTIAARNSEDQLETESEDSLEDDIAQSATQQDVKTTIQPSTTAHQSTKFTFAETTTAKTTTEDSKGQFMDSDDFDSDEDSSSNPVTAAPPPHQKRDFKDPKSVTTDVSTTTTTIPTTKEATTSVAPTTTTTAAPTTTAAKTALPVLQKLLTNNKSKNKPLVEAPWVGVKAAVPSHDPTQAARTMTTTSTTTTVTTTTASTEAATTAGDTDATEQVEEEAATDVTTEEPTTAMRLTLNGKKASMLSEQQRMRLLKAESQAENSQAGVAITVATMTSSTTTKPTTTSTTVAVPTTQEEEETTSKTTSRRTTTTTTGEPVQKREEVAAAKREPDDGRSIRGPESDSKQTVAAAAAPQALLAKSLQLTNVKLGPSVDKGVNTTGMLRVAGPDSPLIDGSYLSDPWMCRVKRDVIKSPVVMETCSGKEKKQIVDLRVYKLVGIPTEECVTEPVVLGDRCSSLNGGNARCAQRYVRYGLIAQDLDSDKKGHECFRFPSACLCQLIVGDVSPLPAPDAVASATG</sequence>
<feature type="compositionally biased region" description="Basic and acidic residues" evidence="1">
    <location>
        <begin position="414"/>
        <end position="440"/>
    </location>
</feature>
<dbReference type="OrthoDB" id="10070057at2759"/>
<feature type="compositionally biased region" description="Low complexity" evidence="1">
    <location>
        <begin position="372"/>
        <end position="390"/>
    </location>
</feature>
<feature type="compositionally biased region" description="Low complexity" evidence="1">
    <location>
        <begin position="398"/>
        <end position="413"/>
    </location>
</feature>
<feature type="region of interest" description="Disordered" evidence="1">
    <location>
        <begin position="103"/>
        <end position="233"/>
    </location>
</feature>
<evidence type="ECO:0000313" key="5">
    <source>
        <dbReference type="Proteomes" id="UP000192578"/>
    </source>
</evidence>
<comment type="caution">
    <text evidence="4">The sequence shown here is derived from an EMBL/GenBank/DDBJ whole genome shotgun (WGS) entry which is preliminary data.</text>
</comment>
<reference evidence="5" key="1">
    <citation type="submission" date="2017-01" db="EMBL/GenBank/DDBJ databases">
        <title>Comparative genomics of anhydrobiosis in the tardigrade Hypsibius dujardini.</title>
        <authorList>
            <person name="Yoshida Y."/>
            <person name="Koutsovoulos G."/>
            <person name="Laetsch D."/>
            <person name="Stevens L."/>
            <person name="Kumar S."/>
            <person name="Horikawa D."/>
            <person name="Ishino K."/>
            <person name="Komine S."/>
            <person name="Tomita M."/>
            <person name="Blaxter M."/>
            <person name="Arakawa K."/>
        </authorList>
    </citation>
    <scope>NUCLEOTIDE SEQUENCE [LARGE SCALE GENOMIC DNA]</scope>
    <source>
        <strain evidence="5">Z151</strain>
    </source>
</reference>
<feature type="compositionally biased region" description="Low complexity" evidence="1">
    <location>
        <begin position="201"/>
        <end position="233"/>
    </location>
</feature>
<feature type="signal peptide" evidence="2">
    <location>
        <begin position="1"/>
        <end position="21"/>
    </location>
</feature>